<dbReference type="InterPro" id="IPR011335">
    <property type="entry name" value="Restrct_endonuc-II-like"/>
</dbReference>
<evidence type="ECO:0000259" key="1">
    <source>
        <dbReference type="Pfam" id="PF05685"/>
    </source>
</evidence>
<evidence type="ECO:0000313" key="3">
    <source>
        <dbReference type="Proteomes" id="UP000032452"/>
    </source>
</evidence>
<dbReference type="Pfam" id="PF05685">
    <property type="entry name" value="Uma2"/>
    <property type="match status" value="1"/>
</dbReference>
<proteinExistence type="predicted"/>
<dbReference type="PANTHER" id="PTHR36558:SF1">
    <property type="entry name" value="RESTRICTION ENDONUCLEASE DOMAIN-CONTAINING PROTEIN-RELATED"/>
    <property type="match status" value="1"/>
</dbReference>
<dbReference type="EMBL" id="JYON01000011">
    <property type="protein sequence ID" value="KJH71500.1"/>
    <property type="molecule type" value="Genomic_DNA"/>
</dbReference>
<dbReference type="AlphaFoldDB" id="A0A0D8ZRZ1"/>
<dbReference type="PANTHER" id="PTHR36558">
    <property type="entry name" value="GLR1098 PROTEIN"/>
    <property type="match status" value="1"/>
</dbReference>
<dbReference type="SUPFAM" id="SSF52980">
    <property type="entry name" value="Restriction endonuclease-like"/>
    <property type="match status" value="1"/>
</dbReference>
<dbReference type="STRING" id="1618023.UH38_11910"/>
<dbReference type="RefSeq" id="WP_045054877.1">
    <property type="nucleotide sequence ID" value="NZ_CAWMDP010000048.1"/>
</dbReference>
<comment type="caution">
    <text evidence="2">The sequence shown here is derived from an EMBL/GenBank/DDBJ whole genome shotgun (WGS) entry which is preliminary data.</text>
</comment>
<feature type="domain" description="Putative restriction endonuclease" evidence="1">
    <location>
        <begin position="12"/>
        <end position="174"/>
    </location>
</feature>
<reference evidence="2 3" key="1">
    <citation type="submission" date="2015-02" db="EMBL/GenBank/DDBJ databases">
        <title>Draft genome of a novel marine cyanobacterium (Chroococcales) isolated from South Atlantic Ocean.</title>
        <authorList>
            <person name="Rigonato J."/>
            <person name="Alvarenga D.O."/>
            <person name="Branco L.H."/>
            <person name="Varani A.M."/>
            <person name="Brandini F.P."/>
            <person name="Fiore M.F."/>
        </authorList>
    </citation>
    <scope>NUCLEOTIDE SEQUENCE [LARGE SCALE GENOMIC DNA]</scope>
    <source>
        <strain evidence="2 3">CENA595</strain>
    </source>
</reference>
<dbReference type="CDD" id="cd06260">
    <property type="entry name" value="DUF820-like"/>
    <property type="match status" value="1"/>
</dbReference>
<dbReference type="PATRIC" id="fig|1618023.3.peg.4243"/>
<protein>
    <recommendedName>
        <fullName evidence="1">Putative restriction endonuclease domain-containing protein</fullName>
    </recommendedName>
</protein>
<name>A0A0D8ZRZ1_9CYAN</name>
<dbReference type="InterPro" id="IPR008538">
    <property type="entry name" value="Uma2"/>
</dbReference>
<organism evidence="2 3">
    <name type="scientific">Aliterella atlantica CENA595</name>
    <dbReference type="NCBI Taxonomy" id="1618023"/>
    <lineage>
        <taxon>Bacteria</taxon>
        <taxon>Bacillati</taxon>
        <taxon>Cyanobacteriota</taxon>
        <taxon>Cyanophyceae</taxon>
        <taxon>Chroococcidiopsidales</taxon>
        <taxon>Aliterellaceae</taxon>
        <taxon>Aliterella</taxon>
    </lineage>
</organism>
<dbReference type="Gene3D" id="3.90.1570.10">
    <property type="entry name" value="tt1808, chain A"/>
    <property type="match status" value="1"/>
</dbReference>
<keyword evidence="3" id="KW-1185">Reference proteome</keyword>
<accession>A0A0D8ZRZ1</accession>
<dbReference type="OrthoDB" id="422510at2"/>
<evidence type="ECO:0000313" key="2">
    <source>
        <dbReference type="EMBL" id="KJH71500.1"/>
    </source>
</evidence>
<sequence length="194" mass="22181">MIAISDKPYMTPEEYLEWQETQELRYEYVDGVVYAKDEVYGMTGGTLAHNDIALNLYSALRSPIRTKGCRVNVADVKVQTAETGAFFYPDVLISCDSRDKIATKFVRFPCLIAEILSPSTEAYDRVAKFAQYRRLESLREYVLISSEKVSVDIFRLNGSHKWELTPYSAGEIVQFTSINFECPIELLYEAVELL</sequence>
<dbReference type="Proteomes" id="UP000032452">
    <property type="component" value="Unassembled WGS sequence"/>
</dbReference>
<gene>
    <name evidence="2" type="ORF">UH38_11910</name>
</gene>
<dbReference type="InterPro" id="IPR012296">
    <property type="entry name" value="Nuclease_put_TT1808"/>
</dbReference>